<evidence type="ECO:0000256" key="11">
    <source>
        <dbReference type="ARBA" id="ARBA00023180"/>
    </source>
</evidence>
<dbReference type="Pfam" id="PF13855">
    <property type="entry name" value="LRR_8"/>
    <property type="match status" value="1"/>
</dbReference>
<dbReference type="EMBL" id="LK032096">
    <property type="protein sequence ID" value="CDY19434.1"/>
    <property type="molecule type" value="Genomic_DNA"/>
</dbReference>
<name>A0A078G1S5_BRANA</name>
<keyword evidence="10" id="KW-0675">Receptor</keyword>
<evidence type="ECO:0000256" key="10">
    <source>
        <dbReference type="ARBA" id="ARBA00023170"/>
    </source>
</evidence>
<evidence type="ECO:0000313" key="13">
    <source>
        <dbReference type="EMBL" id="CDY19434.1"/>
    </source>
</evidence>
<feature type="chain" id="PRO_5001735304" evidence="12">
    <location>
        <begin position="23"/>
        <end position="601"/>
    </location>
</feature>
<gene>
    <name evidence="13" type="primary">BnaC04g11650D</name>
    <name evidence="13" type="ORF">GSBRNA2T00008992001</name>
</gene>
<dbReference type="AlphaFoldDB" id="A0A078G1S5"/>
<keyword evidence="3" id="KW-1003">Cell membrane</keyword>
<dbReference type="InterPro" id="IPR003591">
    <property type="entry name" value="Leu-rich_rpt_typical-subtyp"/>
</dbReference>
<keyword evidence="8" id="KW-1133">Transmembrane helix</keyword>
<evidence type="ECO:0000256" key="9">
    <source>
        <dbReference type="ARBA" id="ARBA00023136"/>
    </source>
</evidence>
<keyword evidence="14" id="KW-1185">Reference proteome</keyword>
<dbReference type="PRINTS" id="PR00019">
    <property type="entry name" value="LEURICHRPT"/>
</dbReference>
<dbReference type="Pfam" id="PF00560">
    <property type="entry name" value="LRR_1"/>
    <property type="match status" value="6"/>
</dbReference>
<dbReference type="FunFam" id="3.80.10.10:FF:000213">
    <property type="entry name" value="Tyrosine-sulfated glycopeptide receptor 1"/>
    <property type="match status" value="1"/>
</dbReference>
<dbReference type="InterPro" id="IPR032675">
    <property type="entry name" value="LRR_dom_sf"/>
</dbReference>
<keyword evidence="9" id="KW-0472">Membrane</keyword>
<dbReference type="Gene3D" id="3.80.10.10">
    <property type="entry name" value="Ribonuclease Inhibitor"/>
    <property type="match status" value="2"/>
</dbReference>
<evidence type="ECO:0000256" key="2">
    <source>
        <dbReference type="ARBA" id="ARBA00009592"/>
    </source>
</evidence>
<evidence type="ECO:0000256" key="7">
    <source>
        <dbReference type="ARBA" id="ARBA00022737"/>
    </source>
</evidence>
<evidence type="ECO:0000256" key="1">
    <source>
        <dbReference type="ARBA" id="ARBA00004251"/>
    </source>
</evidence>
<dbReference type="FunFam" id="3.80.10.10:FF:000041">
    <property type="entry name" value="LRR receptor-like serine/threonine-protein kinase ERECTA"/>
    <property type="match status" value="1"/>
</dbReference>
<evidence type="ECO:0000256" key="3">
    <source>
        <dbReference type="ARBA" id="ARBA00022475"/>
    </source>
</evidence>
<sequence length="601" mass="66517">MSQPCLHLRLISVLLLCCILFASHVLMITALVCRPDQIQALVQFKNEFESNGCNRSDYLNGVQCDNSTGAVTKLQLPSGCFTGVLKPNSSLFGFKHLRYLNLSHNNFTSSSLPFEFSSLKRLEVLSLSSNGFIGQVPSSFSNLIHLTHLNLSHNELTGRKVPEWLWKLPHLSLVNLVNNSFTGFEGSSDVFLNSSVQLLDFAYNSMTGELPVPPPNIIYLSAWNNSFTGNIPLQVCDRSSLTVLDLSYNKLTGPIPQCLSNLKIVNLRKNNLEGSIPDEFYSGGLTQTLDVGYNRLTGKLPRSLLNCSFLRFLSVDNNRIDDTFPFWLKALPNLQVFTLRSNRFFGHLSPPDKGPLSFPELRILELSDNNFTGSLPPSFFVNWKASAIKQGKVLTSYNTIDFSGNKLEGQIPESIGLLKALIALNLSNNAFTGHIPLSLANVTELESLDLSKNHLSGTIPRELGSLSFLAYISVAHNQLKGEIPQGPQFSGQAETSFEGNAGLCGLPLQGTCFAPPEQQPEEEDEEEEEEVLNWKAVVIGYGPGLLSGLLLAHVTASYKPKWYLKIVGLDKPKEVKPVRLFMSLDSRWDSYNNHVESESDT</sequence>
<dbReference type="STRING" id="3708.A0A078G1S5"/>
<keyword evidence="7" id="KW-0677">Repeat</keyword>
<keyword evidence="5" id="KW-0812">Transmembrane</keyword>
<evidence type="ECO:0000256" key="12">
    <source>
        <dbReference type="SAM" id="SignalP"/>
    </source>
</evidence>
<dbReference type="SUPFAM" id="SSF52058">
    <property type="entry name" value="L domain-like"/>
    <property type="match status" value="1"/>
</dbReference>
<keyword evidence="11" id="KW-0325">Glycoprotein</keyword>
<keyword evidence="4" id="KW-0433">Leucine-rich repeat</keyword>
<comment type="subcellular location">
    <subcellularLocation>
        <location evidence="1">Cell membrane</location>
        <topology evidence="1">Single-pass type I membrane protein</topology>
    </subcellularLocation>
</comment>
<evidence type="ECO:0000256" key="6">
    <source>
        <dbReference type="ARBA" id="ARBA00022729"/>
    </source>
</evidence>
<evidence type="ECO:0000256" key="8">
    <source>
        <dbReference type="ARBA" id="ARBA00022989"/>
    </source>
</evidence>
<comment type="similarity">
    <text evidence="2">Belongs to the RLP family.</text>
</comment>
<proteinExistence type="inferred from homology"/>
<dbReference type="OMA" id="CFGNITH"/>
<dbReference type="Proteomes" id="UP000028999">
    <property type="component" value="Unassembled WGS sequence"/>
</dbReference>
<dbReference type="InterPro" id="IPR001611">
    <property type="entry name" value="Leu-rich_rpt"/>
</dbReference>
<evidence type="ECO:0000313" key="14">
    <source>
        <dbReference type="Proteomes" id="UP000028999"/>
    </source>
</evidence>
<accession>A0A078G1S5</accession>
<evidence type="ECO:0000256" key="5">
    <source>
        <dbReference type="ARBA" id="ARBA00022692"/>
    </source>
</evidence>
<dbReference type="PaxDb" id="3708-A0A078G1S5"/>
<reference evidence="13 14" key="1">
    <citation type="journal article" date="2014" name="Science">
        <title>Plant genetics. Early allopolyploid evolution in the post-Neolithic Brassica napus oilseed genome.</title>
        <authorList>
            <person name="Chalhoub B."/>
            <person name="Denoeud F."/>
            <person name="Liu S."/>
            <person name="Parkin I.A."/>
            <person name="Tang H."/>
            <person name="Wang X."/>
            <person name="Chiquet J."/>
            <person name="Belcram H."/>
            <person name="Tong C."/>
            <person name="Samans B."/>
            <person name="Correa M."/>
            <person name="Da Silva C."/>
            <person name="Just J."/>
            <person name="Falentin C."/>
            <person name="Koh C.S."/>
            <person name="Le Clainche I."/>
            <person name="Bernard M."/>
            <person name="Bento P."/>
            <person name="Noel B."/>
            <person name="Labadie K."/>
            <person name="Alberti A."/>
            <person name="Charles M."/>
            <person name="Arnaud D."/>
            <person name="Guo H."/>
            <person name="Daviaud C."/>
            <person name="Alamery S."/>
            <person name="Jabbari K."/>
            <person name="Zhao M."/>
            <person name="Edger P.P."/>
            <person name="Chelaifa H."/>
            <person name="Tack D."/>
            <person name="Lassalle G."/>
            <person name="Mestiri I."/>
            <person name="Schnel N."/>
            <person name="Le Paslier M.C."/>
            <person name="Fan G."/>
            <person name="Renault V."/>
            <person name="Bayer P.E."/>
            <person name="Golicz A.A."/>
            <person name="Manoli S."/>
            <person name="Lee T.H."/>
            <person name="Thi V.H."/>
            <person name="Chalabi S."/>
            <person name="Hu Q."/>
            <person name="Fan C."/>
            <person name="Tollenaere R."/>
            <person name="Lu Y."/>
            <person name="Battail C."/>
            <person name="Shen J."/>
            <person name="Sidebottom C.H."/>
            <person name="Wang X."/>
            <person name="Canaguier A."/>
            <person name="Chauveau A."/>
            <person name="Berard A."/>
            <person name="Deniot G."/>
            <person name="Guan M."/>
            <person name="Liu Z."/>
            <person name="Sun F."/>
            <person name="Lim Y.P."/>
            <person name="Lyons E."/>
            <person name="Town C.D."/>
            <person name="Bancroft I."/>
            <person name="Wang X."/>
            <person name="Meng J."/>
            <person name="Ma J."/>
            <person name="Pires J.C."/>
            <person name="King G.J."/>
            <person name="Brunel D."/>
            <person name="Delourme R."/>
            <person name="Renard M."/>
            <person name="Aury J.M."/>
            <person name="Adams K.L."/>
            <person name="Batley J."/>
            <person name="Snowdon R.J."/>
            <person name="Tost J."/>
            <person name="Edwards D."/>
            <person name="Zhou Y."/>
            <person name="Hua W."/>
            <person name="Sharpe A.G."/>
            <person name="Paterson A.H."/>
            <person name="Guan C."/>
            <person name="Wincker P."/>
        </authorList>
    </citation>
    <scope>NUCLEOTIDE SEQUENCE [LARGE SCALE GENOMIC DNA]</scope>
    <source>
        <strain evidence="14">cv. Darmor-bzh</strain>
    </source>
</reference>
<dbReference type="GO" id="GO:0005886">
    <property type="term" value="C:plasma membrane"/>
    <property type="evidence" value="ECO:0007669"/>
    <property type="project" value="UniProtKB-SubCell"/>
</dbReference>
<dbReference type="PANTHER" id="PTHR48065:SF72">
    <property type="entry name" value="LEUCINE-RICH REPEAT-CONTAINING N-TERMINAL PLANT-TYPE DOMAIN-CONTAINING PROTEIN"/>
    <property type="match status" value="1"/>
</dbReference>
<protein>
    <submittedName>
        <fullName evidence="13">BnaC04g11650D protein</fullName>
    </submittedName>
</protein>
<dbReference type="Gramene" id="CDY19434">
    <property type="protein sequence ID" value="CDY19434"/>
    <property type="gene ID" value="GSBRNA2T00008992001"/>
</dbReference>
<keyword evidence="6 12" id="KW-0732">Signal</keyword>
<dbReference type="PANTHER" id="PTHR48065">
    <property type="entry name" value="OS10G0469600 PROTEIN"/>
    <property type="match status" value="1"/>
</dbReference>
<feature type="signal peptide" evidence="12">
    <location>
        <begin position="1"/>
        <end position="22"/>
    </location>
</feature>
<evidence type="ECO:0000256" key="4">
    <source>
        <dbReference type="ARBA" id="ARBA00022614"/>
    </source>
</evidence>
<dbReference type="InterPro" id="IPR025875">
    <property type="entry name" value="Leu-rich_rpt_4"/>
</dbReference>
<dbReference type="SMART" id="SM00369">
    <property type="entry name" value="LRR_TYP"/>
    <property type="match status" value="6"/>
</dbReference>
<dbReference type="Pfam" id="PF12799">
    <property type="entry name" value="LRR_4"/>
    <property type="match status" value="1"/>
</dbReference>
<organism evidence="13 14">
    <name type="scientific">Brassica napus</name>
    <name type="common">Rape</name>
    <dbReference type="NCBI Taxonomy" id="3708"/>
    <lineage>
        <taxon>Eukaryota</taxon>
        <taxon>Viridiplantae</taxon>
        <taxon>Streptophyta</taxon>
        <taxon>Embryophyta</taxon>
        <taxon>Tracheophyta</taxon>
        <taxon>Spermatophyta</taxon>
        <taxon>Magnoliopsida</taxon>
        <taxon>eudicotyledons</taxon>
        <taxon>Gunneridae</taxon>
        <taxon>Pentapetalae</taxon>
        <taxon>rosids</taxon>
        <taxon>malvids</taxon>
        <taxon>Brassicales</taxon>
        <taxon>Brassicaceae</taxon>
        <taxon>Brassiceae</taxon>
        <taxon>Brassica</taxon>
    </lineage>
</organism>